<evidence type="ECO:0000313" key="8">
    <source>
        <dbReference type="EMBL" id="TGZ80837.1"/>
    </source>
</evidence>
<feature type="compositionally biased region" description="Polar residues" evidence="5">
    <location>
        <begin position="488"/>
        <end position="511"/>
    </location>
</feature>
<dbReference type="STRING" id="341454.A0A4S2MW60"/>
<keyword evidence="8" id="KW-0378">Hydrolase</keyword>
<gene>
    <name evidence="8" type="ORF">EX30DRAFT_40735</name>
</gene>
<feature type="compositionally biased region" description="Basic and acidic residues" evidence="5">
    <location>
        <begin position="608"/>
        <end position="617"/>
    </location>
</feature>
<evidence type="ECO:0000256" key="1">
    <source>
        <dbReference type="ARBA" id="ARBA00004167"/>
    </source>
</evidence>
<evidence type="ECO:0000256" key="4">
    <source>
        <dbReference type="ARBA" id="ARBA00023136"/>
    </source>
</evidence>
<keyword evidence="8" id="KW-0645">Protease</keyword>
<feature type="domain" description="Peptidase A1" evidence="7">
    <location>
        <begin position="34"/>
        <end position="389"/>
    </location>
</feature>
<dbReference type="OrthoDB" id="4074350at2759"/>
<name>A0A4S2MW60_9PEZI</name>
<keyword evidence="2 6" id="KW-0812">Transmembrane</keyword>
<evidence type="ECO:0000256" key="6">
    <source>
        <dbReference type="SAM" id="Phobius"/>
    </source>
</evidence>
<proteinExistence type="predicted"/>
<dbReference type="GO" id="GO:0008233">
    <property type="term" value="F:peptidase activity"/>
    <property type="evidence" value="ECO:0007669"/>
    <property type="project" value="UniProtKB-KW"/>
</dbReference>
<evidence type="ECO:0000259" key="7">
    <source>
        <dbReference type="PROSITE" id="PS51767"/>
    </source>
</evidence>
<dbReference type="GO" id="GO:0006508">
    <property type="term" value="P:proteolysis"/>
    <property type="evidence" value="ECO:0007669"/>
    <property type="project" value="UniProtKB-KW"/>
</dbReference>
<feature type="region of interest" description="Disordered" evidence="5">
    <location>
        <begin position="534"/>
        <end position="617"/>
    </location>
</feature>
<evidence type="ECO:0000313" key="9">
    <source>
        <dbReference type="Proteomes" id="UP000298138"/>
    </source>
</evidence>
<reference evidence="8 9" key="1">
    <citation type="submission" date="2019-04" db="EMBL/GenBank/DDBJ databases">
        <title>Comparative genomics and transcriptomics to analyze fruiting body development in filamentous ascomycetes.</title>
        <authorList>
            <consortium name="DOE Joint Genome Institute"/>
            <person name="Lutkenhaus R."/>
            <person name="Traeger S."/>
            <person name="Breuer J."/>
            <person name="Kuo A."/>
            <person name="Lipzen A."/>
            <person name="Pangilinan J."/>
            <person name="Dilworth D."/>
            <person name="Sandor L."/>
            <person name="Poggeler S."/>
            <person name="Barry K."/>
            <person name="Grigoriev I.V."/>
            <person name="Nowrousian M."/>
        </authorList>
    </citation>
    <scope>NUCLEOTIDE SEQUENCE [LARGE SCALE GENOMIC DNA]</scope>
    <source>
        <strain evidence="8 9">CBS 389.68</strain>
    </source>
</reference>
<organism evidence="8 9">
    <name type="scientific">Ascodesmis nigricans</name>
    <dbReference type="NCBI Taxonomy" id="341454"/>
    <lineage>
        <taxon>Eukaryota</taxon>
        <taxon>Fungi</taxon>
        <taxon>Dikarya</taxon>
        <taxon>Ascomycota</taxon>
        <taxon>Pezizomycotina</taxon>
        <taxon>Pezizomycetes</taxon>
        <taxon>Pezizales</taxon>
        <taxon>Ascodesmidaceae</taxon>
        <taxon>Ascodesmis</taxon>
    </lineage>
</organism>
<dbReference type="GO" id="GO:0016020">
    <property type="term" value="C:membrane"/>
    <property type="evidence" value="ECO:0007669"/>
    <property type="project" value="UniProtKB-SubCell"/>
</dbReference>
<feature type="region of interest" description="Disordered" evidence="5">
    <location>
        <begin position="1"/>
        <end position="26"/>
    </location>
</feature>
<dbReference type="Proteomes" id="UP000298138">
    <property type="component" value="Unassembled WGS sequence"/>
</dbReference>
<dbReference type="SUPFAM" id="SSF50630">
    <property type="entry name" value="Acid proteases"/>
    <property type="match status" value="1"/>
</dbReference>
<sequence>MSPLMAQAGQLYTSSTDRVHSDRSTRFGNDGTWSTLTARIGSPPQPVFVLAGTSTAVTTVAGFQWCDNTTLSGYTCADRGRAFDKSKSTTWEGIGHYTLNIRPELTKGQEVYGVTDYGYGEYGRDSLKFVDGEKEVMLDDQVVAVVNDSTILLGSLGLGVETRSFSNEESYEGLLVALYKSGVVPSRSFGYTAGNYHQSPKRPVDLVLGGHNTGQYRPNTLSMKLDANSRPIATLETITVSATGNPPWGPGSQDLLITPVSVEIDSFTPFLGLPEEACRRFEQNLGLIWNSTLNLYLVDETTREKLNTLNVTFQFTLAESPGSRETVEIAVSYSSLDLEIGWPFINETGKHRYFPLKRAAQDGQVTLGRAFLQEAYLIVDHERGNFSIHQALQIPGRTNIVPILHPTDVVSIPQSSDSSNSLSTGVIAGIGAGVGILILIIIILSVIFLRRRRAAQIQSKVEPETTFDEQTPDIAEVQGDFSPFKSRPFSSDSTTLTNPATTELQGDNQYPSERHELSAVNLNPAELDGQQSWSFIKGGGFRRGHPPQQVVELPDTPPATRTKSIPQNPDLREVTHRPISQIITPSTAEGPESSPPWSPMSPLTPDSQTERDRTGRF</sequence>
<feature type="transmembrane region" description="Helical" evidence="6">
    <location>
        <begin position="426"/>
        <end position="449"/>
    </location>
</feature>
<evidence type="ECO:0000256" key="2">
    <source>
        <dbReference type="ARBA" id="ARBA00022692"/>
    </source>
</evidence>
<dbReference type="PROSITE" id="PS51767">
    <property type="entry name" value="PEPTIDASE_A1"/>
    <property type="match status" value="1"/>
</dbReference>
<evidence type="ECO:0000256" key="5">
    <source>
        <dbReference type="SAM" id="MobiDB-lite"/>
    </source>
</evidence>
<keyword evidence="3 6" id="KW-1133">Transmembrane helix</keyword>
<dbReference type="InterPro" id="IPR051694">
    <property type="entry name" value="Immunoregulatory_rcpt-like"/>
</dbReference>
<dbReference type="InterPro" id="IPR034164">
    <property type="entry name" value="Pepsin-like_dom"/>
</dbReference>
<keyword evidence="4 6" id="KW-0472">Membrane</keyword>
<dbReference type="AlphaFoldDB" id="A0A4S2MW60"/>
<accession>A0A4S2MW60</accession>
<protein>
    <submittedName>
        <fullName evidence="8">Acid protease</fullName>
    </submittedName>
</protein>
<dbReference type="PANTHER" id="PTHR15549">
    <property type="entry name" value="PAIRED IMMUNOGLOBULIN-LIKE TYPE 2 RECEPTOR"/>
    <property type="match status" value="1"/>
</dbReference>
<evidence type="ECO:0000256" key="3">
    <source>
        <dbReference type="ARBA" id="ARBA00022989"/>
    </source>
</evidence>
<dbReference type="InParanoid" id="A0A4S2MW60"/>
<dbReference type="Gene3D" id="2.40.70.10">
    <property type="entry name" value="Acid Proteases"/>
    <property type="match status" value="2"/>
</dbReference>
<keyword evidence="9" id="KW-1185">Reference proteome</keyword>
<dbReference type="CDD" id="cd05471">
    <property type="entry name" value="pepsin_like"/>
    <property type="match status" value="1"/>
</dbReference>
<dbReference type="InterPro" id="IPR021109">
    <property type="entry name" value="Peptidase_aspartic_dom_sf"/>
</dbReference>
<feature type="region of interest" description="Disordered" evidence="5">
    <location>
        <begin position="479"/>
        <end position="514"/>
    </location>
</feature>
<dbReference type="InterPro" id="IPR033121">
    <property type="entry name" value="PEPTIDASE_A1"/>
</dbReference>
<comment type="subcellular location">
    <subcellularLocation>
        <location evidence="1">Membrane</location>
        <topology evidence="1">Single-pass membrane protein</topology>
    </subcellularLocation>
</comment>
<dbReference type="EMBL" id="ML220122">
    <property type="protein sequence ID" value="TGZ80837.1"/>
    <property type="molecule type" value="Genomic_DNA"/>
</dbReference>
<dbReference type="GO" id="GO:0071944">
    <property type="term" value="C:cell periphery"/>
    <property type="evidence" value="ECO:0007669"/>
    <property type="project" value="UniProtKB-ARBA"/>
</dbReference>